<proteinExistence type="predicted"/>
<protein>
    <submittedName>
        <fullName evidence="1">Uncharacterized protein</fullName>
    </submittedName>
</protein>
<organism evidence="1 2">
    <name type="scientific">Chlamydomonas incerta</name>
    <dbReference type="NCBI Taxonomy" id="51695"/>
    <lineage>
        <taxon>Eukaryota</taxon>
        <taxon>Viridiplantae</taxon>
        <taxon>Chlorophyta</taxon>
        <taxon>core chlorophytes</taxon>
        <taxon>Chlorophyceae</taxon>
        <taxon>CS clade</taxon>
        <taxon>Chlamydomonadales</taxon>
        <taxon>Chlamydomonadaceae</taxon>
        <taxon>Chlamydomonas</taxon>
    </lineage>
</organism>
<reference evidence="1" key="1">
    <citation type="journal article" date="2020" name="bioRxiv">
        <title>Comparative genomics of Chlamydomonas.</title>
        <authorList>
            <person name="Craig R.J."/>
            <person name="Hasan A.R."/>
            <person name="Ness R.W."/>
            <person name="Keightley P.D."/>
        </authorList>
    </citation>
    <scope>NUCLEOTIDE SEQUENCE</scope>
    <source>
        <strain evidence="1">SAG 7.73</strain>
    </source>
</reference>
<evidence type="ECO:0000313" key="2">
    <source>
        <dbReference type="Proteomes" id="UP000650467"/>
    </source>
</evidence>
<gene>
    <name evidence="1" type="ORF">HXX76_014169</name>
</gene>
<accession>A0A835SGB6</accession>
<sequence>MVQDDPNTSGRDRDRDRTAFVFPDHNTLRVPVRHFDRAHTLYFFDRFIDSLASADTWEQVEVEGLYLGGDKETSCEPLEDHFDAILAAPKRAWRFFTQSAMVQFRVELTQQSGTTFHVNLLSQHTLPAGLVGPELLLVVHAQPQCTVADIILKNLQGCREVYASKNELVDLHVGGKGLGTACLQCPATVGALRQEYPARALLQQRSAGSSQLAQVALVTNEAVSQEQLCGLMALEHGDSATVLLAHPRGGRVPPSLTPELLQGLARGGAGLASHVDARSWMTYMLLCHVLDASLLDDRFLLSIVFVGSEGLVGPLCGVHGSGCPAGLDPGKALGATASNPALRDHVLKVLRALAQAVMQTQKSGTTSRDGDAAEYMAAVMQRLQALLGAAGVAGPGRKDK</sequence>
<comment type="caution">
    <text evidence="1">The sequence shown here is derived from an EMBL/GenBank/DDBJ whole genome shotgun (WGS) entry which is preliminary data.</text>
</comment>
<dbReference type="AlphaFoldDB" id="A0A835SGB6"/>
<dbReference type="EMBL" id="JAEHOC010000060">
    <property type="protein sequence ID" value="KAG2425011.1"/>
    <property type="molecule type" value="Genomic_DNA"/>
</dbReference>
<evidence type="ECO:0000313" key="1">
    <source>
        <dbReference type="EMBL" id="KAG2425011.1"/>
    </source>
</evidence>
<dbReference type="Proteomes" id="UP000650467">
    <property type="component" value="Unassembled WGS sequence"/>
</dbReference>
<name>A0A835SGB6_CHLIN</name>
<keyword evidence="2" id="KW-1185">Reference proteome</keyword>